<dbReference type="Pfam" id="PF15000">
    <property type="entry name" value="TUSC2"/>
    <property type="match status" value="1"/>
</dbReference>
<dbReference type="OrthoDB" id="9025707at2759"/>
<evidence type="ECO:0000313" key="3">
    <source>
        <dbReference type="Proteomes" id="UP000494206"/>
    </source>
</evidence>
<dbReference type="PANTHER" id="PTHR15453">
    <property type="entry name" value="TUMOR SUPPRESSOR CANDIDATE 2"/>
    <property type="match status" value="1"/>
</dbReference>
<protein>
    <submittedName>
        <fullName evidence="2">Uncharacterized protein</fullName>
    </submittedName>
</protein>
<accession>A0A8S1F546</accession>
<evidence type="ECO:0000313" key="2">
    <source>
        <dbReference type="EMBL" id="CAB3405854.1"/>
    </source>
</evidence>
<sequence>MGLAGSKRKETTSPKNESESNKVASVKRKPRPDEMMHKYAEVLKAQGVLPEFFLVHETKSSQYVDEDGDVANEFYEEMNEGDKRRLCRLLKNLKPRGKERYAIPRLKPDIPVVIWEVGNEKT</sequence>
<dbReference type="EMBL" id="CADEPM010000005">
    <property type="protein sequence ID" value="CAB3405854.1"/>
    <property type="molecule type" value="Genomic_DNA"/>
</dbReference>
<feature type="compositionally biased region" description="Basic and acidic residues" evidence="1">
    <location>
        <begin position="7"/>
        <end position="20"/>
    </location>
</feature>
<organism evidence="2 3">
    <name type="scientific">Caenorhabditis bovis</name>
    <dbReference type="NCBI Taxonomy" id="2654633"/>
    <lineage>
        <taxon>Eukaryota</taxon>
        <taxon>Metazoa</taxon>
        <taxon>Ecdysozoa</taxon>
        <taxon>Nematoda</taxon>
        <taxon>Chromadorea</taxon>
        <taxon>Rhabditida</taxon>
        <taxon>Rhabditina</taxon>
        <taxon>Rhabditomorpha</taxon>
        <taxon>Rhabditoidea</taxon>
        <taxon>Rhabditidae</taxon>
        <taxon>Peloderinae</taxon>
        <taxon>Caenorhabditis</taxon>
    </lineage>
</organism>
<dbReference type="AlphaFoldDB" id="A0A8S1F546"/>
<proteinExistence type="predicted"/>
<feature type="region of interest" description="Disordered" evidence="1">
    <location>
        <begin position="1"/>
        <end position="34"/>
    </location>
</feature>
<name>A0A8S1F546_9PELO</name>
<gene>
    <name evidence="2" type="ORF">CBOVIS_LOCUS8000</name>
</gene>
<dbReference type="Proteomes" id="UP000494206">
    <property type="component" value="Unassembled WGS sequence"/>
</dbReference>
<keyword evidence="3" id="KW-1185">Reference proteome</keyword>
<dbReference type="InterPro" id="IPR029393">
    <property type="entry name" value="FUS1"/>
</dbReference>
<comment type="caution">
    <text evidence="2">The sequence shown here is derived from an EMBL/GenBank/DDBJ whole genome shotgun (WGS) entry which is preliminary data.</text>
</comment>
<evidence type="ECO:0000256" key="1">
    <source>
        <dbReference type="SAM" id="MobiDB-lite"/>
    </source>
</evidence>
<dbReference type="PANTHER" id="PTHR15453:SF8">
    <property type="entry name" value="TUMOR SUPPRESSOR CANDIDATE 2"/>
    <property type="match status" value="1"/>
</dbReference>
<dbReference type="GO" id="GO:0005739">
    <property type="term" value="C:mitochondrion"/>
    <property type="evidence" value="ECO:0007669"/>
    <property type="project" value="TreeGrafter"/>
</dbReference>
<reference evidence="2 3" key="1">
    <citation type="submission" date="2020-04" db="EMBL/GenBank/DDBJ databases">
        <authorList>
            <person name="Laetsch R D."/>
            <person name="Stevens L."/>
            <person name="Kumar S."/>
            <person name="Blaxter L. M."/>
        </authorList>
    </citation>
    <scope>NUCLEOTIDE SEQUENCE [LARGE SCALE GENOMIC DNA]</scope>
</reference>
<dbReference type="GO" id="GO:0051881">
    <property type="term" value="P:regulation of mitochondrial membrane potential"/>
    <property type="evidence" value="ECO:0007669"/>
    <property type="project" value="TreeGrafter"/>
</dbReference>